<dbReference type="AlphaFoldDB" id="A0A2S1SZI1"/>
<evidence type="ECO:0000256" key="2">
    <source>
        <dbReference type="ARBA" id="ARBA00023326"/>
    </source>
</evidence>
<keyword evidence="2" id="KW-0119">Carbohydrate metabolism</keyword>
<feature type="domain" description="Fibronectin type-III" evidence="4">
    <location>
        <begin position="236"/>
        <end position="333"/>
    </location>
</feature>
<evidence type="ECO:0000256" key="1">
    <source>
        <dbReference type="ARBA" id="ARBA00023295"/>
    </source>
</evidence>
<dbReference type="Gene3D" id="2.60.40.10">
    <property type="entry name" value="Immunoglobulins"/>
    <property type="match status" value="3"/>
</dbReference>
<dbReference type="InterPro" id="IPR003961">
    <property type="entry name" value="FN3_dom"/>
</dbReference>
<feature type="compositionally biased region" description="Polar residues" evidence="3">
    <location>
        <begin position="212"/>
        <end position="223"/>
    </location>
</feature>
<dbReference type="CDD" id="cd00063">
    <property type="entry name" value="FN3"/>
    <property type="match status" value="3"/>
</dbReference>
<dbReference type="InterPro" id="IPR013783">
    <property type="entry name" value="Ig-like_fold"/>
</dbReference>
<gene>
    <name evidence="5" type="ORF">DDW44_25795</name>
</gene>
<protein>
    <submittedName>
        <fullName evidence="5">Hydrolase</fullName>
    </submittedName>
</protein>
<keyword evidence="2" id="KW-0624">Polysaccharide degradation</keyword>
<organism evidence="5 6">
    <name type="scientific">Streptomyces tirandamycinicus</name>
    <dbReference type="NCBI Taxonomy" id="2174846"/>
    <lineage>
        <taxon>Bacteria</taxon>
        <taxon>Bacillati</taxon>
        <taxon>Actinomycetota</taxon>
        <taxon>Actinomycetes</taxon>
        <taxon>Kitasatosporales</taxon>
        <taxon>Streptomycetaceae</taxon>
        <taxon>Streptomyces</taxon>
    </lineage>
</organism>
<dbReference type="EMBL" id="CP029188">
    <property type="protein sequence ID" value="AWI31820.1"/>
    <property type="molecule type" value="Genomic_DNA"/>
</dbReference>
<dbReference type="Proteomes" id="UP000244900">
    <property type="component" value="Chromosome"/>
</dbReference>
<keyword evidence="1" id="KW-0326">Glycosidase</keyword>
<dbReference type="PANTHER" id="PTHR46957">
    <property type="entry name" value="CYTOKINE RECEPTOR"/>
    <property type="match status" value="1"/>
</dbReference>
<evidence type="ECO:0000256" key="3">
    <source>
        <dbReference type="SAM" id="MobiDB-lite"/>
    </source>
</evidence>
<dbReference type="Pfam" id="PF00041">
    <property type="entry name" value="fn3"/>
    <property type="match status" value="2"/>
</dbReference>
<keyword evidence="5" id="KW-0378">Hydrolase</keyword>
<dbReference type="OrthoDB" id="4320050at2"/>
<feature type="region of interest" description="Disordered" evidence="3">
    <location>
        <begin position="210"/>
        <end position="239"/>
    </location>
</feature>
<keyword evidence="6" id="KW-1185">Reference proteome</keyword>
<accession>A0A2S1SZI1</accession>
<evidence type="ECO:0000259" key="4">
    <source>
        <dbReference type="PROSITE" id="PS50853"/>
    </source>
</evidence>
<dbReference type="KEGG" id="stir:DDW44_25795"/>
<dbReference type="GO" id="GO:0016798">
    <property type="term" value="F:hydrolase activity, acting on glycosyl bonds"/>
    <property type="evidence" value="ECO:0007669"/>
    <property type="project" value="UniProtKB-KW"/>
</dbReference>
<dbReference type="SUPFAM" id="SSF49265">
    <property type="entry name" value="Fibronectin type III"/>
    <property type="match status" value="2"/>
</dbReference>
<dbReference type="PANTHER" id="PTHR46957:SF3">
    <property type="entry name" value="CYTOKINE RECEPTOR"/>
    <property type="match status" value="1"/>
</dbReference>
<evidence type="ECO:0000313" key="6">
    <source>
        <dbReference type="Proteomes" id="UP000244900"/>
    </source>
</evidence>
<feature type="compositionally biased region" description="Low complexity" evidence="3">
    <location>
        <begin position="224"/>
        <end position="239"/>
    </location>
</feature>
<feature type="domain" description="Fibronectin type-III" evidence="4">
    <location>
        <begin position="141"/>
        <end position="228"/>
    </location>
</feature>
<reference evidence="5 6" key="1">
    <citation type="submission" date="2018-05" db="EMBL/GenBank/DDBJ databases">
        <title>Complete genome sequence of sponge-derived Streptomyces sp. HNM0039.</title>
        <authorList>
            <person name="Huang X."/>
            <person name="Zhou S."/>
        </authorList>
    </citation>
    <scope>NUCLEOTIDE SEQUENCE [LARGE SCALE GENOMIC DNA]</scope>
    <source>
        <strain evidence="5 6">HNM0039</strain>
    </source>
</reference>
<dbReference type="InterPro" id="IPR050713">
    <property type="entry name" value="RTP_Phos/Ushers"/>
</dbReference>
<dbReference type="GO" id="GO:0016020">
    <property type="term" value="C:membrane"/>
    <property type="evidence" value="ECO:0007669"/>
    <property type="project" value="UniProtKB-SubCell"/>
</dbReference>
<dbReference type="SMART" id="SM00060">
    <property type="entry name" value="FN3"/>
    <property type="match status" value="3"/>
</dbReference>
<evidence type="ECO:0000313" key="5">
    <source>
        <dbReference type="EMBL" id="AWI31820.1"/>
    </source>
</evidence>
<dbReference type="PROSITE" id="PS51257">
    <property type="entry name" value="PROKAR_LIPOPROTEIN"/>
    <property type="match status" value="1"/>
</dbReference>
<dbReference type="PROSITE" id="PS50853">
    <property type="entry name" value="FN3"/>
    <property type="match status" value="3"/>
</dbReference>
<dbReference type="InterPro" id="IPR036116">
    <property type="entry name" value="FN3_sf"/>
</dbReference>
<sequence>MPRRDGGSPVQRPLFLAVSACASALLLTACGDGARAVDTRAPSAPGGVTVHAGSATSVHVMWERATDAGGVSGYEVFRDGRRVKSLPAATRMTDVEGLTPAMSYVFTVRAVDTAGNASAHSAPARVTTLALAAGDTRPPGRPGALTGRAEGSRAVTLSWDSSTDDRGVTAYDVHQAGSRIHSVPGTSTTARITGLRPGTAYTFSVRARDAADNSSPGSASLELTTAGAPDAGPDTAPTGLTAVIRRTTPSAHTVELTWTPPETGAPVREHQLFLDGRLATTIVWGAEPPPGRATYTLTVTDRPGTRHSLKLRARLPDGNWGDFSAQRTVVVGD</sequence>
<proteinExistence type="predicted"/>
<name>A0A2S1SZI1_9ACTN</name>
<feature type="domain" description="Fibronectin type-III" evidence="4">
    <location>
        <begin position="44"/>
        <end position="131"/>
    </location>
</feature>
<dbReference type="GO" id="GO:0000272">
    <property type="term" value="P:polysaccharide catabolic process"/>
    <property type="evidence" value="ECO:0007669"/>
    <property type="project" value="UniProtKB-KW"/>
</dbReference>